<protein>
    <recommendedName>
        <fullName evidence="5">Apple domain-containing protein</fullName>
    </recommendedName>
</protein>
<evidence type="ECO:0000313" key="4">
    <source>
        <dbReference type="Proteomes" id="UP001530377"/>
    </source>
</evidence>
<keyword evidence="2" id="KW-0812">Transmembrane</keyword>
<organism evidence="3 4">
    <name type="scientific">Cyclostephanos tholiformis</name>
    <dbReference type="NCBI Taxonomy" id="382380"/>
    <lineage>
        <taxon>Eukaryota</taxon>
        <taxon>Sar</taxon>
        <taxon>Stramenopiles</taxon>
        <taxon>Ochrophyta</taxon>
        <taxon>Bacillariophyta</taxon>
        <taxon>Coscinodiscophyceae</taxon>
        <taxon>Thalassiosirophycidae</taxon>
        <taxon>Stephanodiscales</taxon>
        <taxon>Stephanodiscaceae</taxon>
        <taxon>Cyclostephanos</taxon>
    </lineage>
</organism>
<dbReference type="AlphaFoldDB" id="A0ABD3SE83"/>
<reference evidence="3 4" key="1">
    <citation type="submission" date="2024-10" db="EMBL/GenBank/DDBJ databases">
        <title>Updated reference genomes for cyclostephanoid diatoms.</title>
        <authorList>
            <person name="Roberts W.R."/>
            <person name="Alverson A.J."/>
        </authorList>
    </citation>
    <scope>NUCLEOTIDE SEQUENCE [LARGE SCALE GENOMIC DNA]</scope>
    <source>
        <strain evidence="3 4">AJA228-03</strain>
    </source>
</reference>
<sequence>MIYRGVFLLFDVRSSRESKREKSGIIGLADDVEDGVVLPTGIALPQIEGDTPQRRRRPRRWGGIVPSSLRRWKASGSSRGQVVAFLASFATLVLVLLVLSSFAAISSNKVDSAGTSSSPSSLIIPPRALIEVPSCPTSPWKADEDLRGKCPESFRSIPDASSVPDCAVSCCNDSECITWQFRLDVGCLHGKDVRLGMEKDGVPAWCSDHAPRRWHGQRLVPRGGGKAMSGGGGGAGADDVRKRACDEATWNPEEEVGQCFGLGDVRTGGGGSARECMRACCDDAKCGAWQWNKELGCFYGKGMHSCQGHGDPIAFEPFVGRRKRLASRSYVGPDGKPWQMKMT</sequence>
<name>A0ABD3SE83_9STRA</name>
<evidence type="ECO:0000256" key="1">
    <source>
        <dbReference type="SAM" id="MobiDB-lite"/>
    </source>
</evidence>
<gene>
    <name evidence="3" type="ORF">ACHAXA_006225</name>
</gene>
<dbReference type="EMBL" id="JALLPB020000052">
    <property type="protein sequence ID" value="KAL3822861.1"/>
    <property type="molecule type" value="Genomic_DNA"/>
</dbReference>
<evidence type="ECO:0000256" key="2">
    <source>
        <dbReference type="SAM" id="Phobius"/>
    </source>
</evidence>
<feature type="compositionally biased region" description="Gly residues" evidence="1">
    <location>
        <begin position="222"/>
        <end position="236"/>
    </location>
</feature>
<comment type="caution">
    <text evidence="3">The sequence shown here is derived from an EMBL/GenBank/DDBJ whole genome shotgun (WGS) entry which is preliminary data.</text>
</comment>
<proteinExistence type="predicted"/>
<feature type="transmembrane region" description="Helical" evidence="2">
    <location>
        <begin position="82"/>
        <end position="105"/>
    </location>
</feature>
<feature type="region of interest" description="Disordered" evidence="1">
    <location>
        <begin position="217"/>
        <end position="236"/>
    </location>
</feature>
<keyword evidence="4" id="KW-1185">Reference proteome</keyword>
<evidence type="ECO:0008006" key="5">
    <source>
        <dbReference type="Google" id="ProtNLM"/>
    </source>
</evidence>
<keyword evidence="2" id="KW-0472">Membrane</keyword>
<evidence type="ECO:0000313" key="3">
    <source>
        <dbReference type="EMBL" id="KAL3822861.1"/>
    </source>
</evidence>
<accession>A0ABD3SE83</accession>
<keyword evidence="2" id="KW-1133">Transmembrane helix</keyword>
<dbReference type="Proteomes" id="UP001530377">
    <property type="component" value="Unassembled WGS sequence"/>
</dbReference>